<dbReference type="EMBL" id="CAJVRL010000092">
    <property type="protein sequence ID" value="CAG8959748.1"/>
    <property type="molecule type" value="Genomic_DNA"/>
</dbReference>
<organism evidence="3 4">
    <name type="scientific">Hymenoscyphus fraxineus</name>
    <dbReference type="NCBI Taxonomy" id="746836"/>
    <lineage>
        <taxon>Eukaryota</taxon>
        <taxon>Fungi</taxon>
        <taxon>Dikarya</taxon>
        <taxon>Ascomycota</taxon>
        <taxon>Pezizomycotina</taxon>
        <taxon>Leotiomycetes</taxon>
        <taxon>Helotiales</taxon>
        <taxon>Helotiaceae</taxon>
        <taxon>Hymenoscyphus</taxon>
    </lineage>
</organism>
<dbReference type="InterPro" id="IPR011008">
    <property type="entry name" value="Dimeric_a/b-barrel"/>
</dbReference>
<dbReference type="Proteomes" id="UP000696280">
    <property type="component" value="Unassembled WGS sequence"/>
</dbReference>
<dbReference type="SMART" id="SM00886">
    <property type="entry name" value="Dabb"/>
    <property type="match status" value="1"/>
</dbReference>
<evidence type="ECO:0000313" key="4">
    <source>
        <dbReference type="Proteomes" id="UP000696280"/>
    </source>
</evidence>
<name>A0A9N9L7Z1_9HELO</name>
<comment type="caution">
    <text evidence="3">The sequence shown here is derived from an EMBL/GenBank/DDBJ whole genome shotgun (WGS) entry which is preliminary data.</text>
</comment>
<dbReference type="InterPro" id="IPR013097">
    <property type="entry name" value="Dabb"/>
</dbReference>
<evidence type="ECO:0000256" key="1">
    <source>
        <dbReference type="ARBA" id="ARBA00011738"/>
    </source>
</evidence>
<reference evidence="3" key="1">
    <citation type="submission" date="2021-07" db="EMBL/GenBank/DDBJ databases">
        <authorList>
            <person name="Durling M."/>
        </authorList>
    </citation>
    <scope>NUCLEOTIDE SEQUENCE</scope>
</reference>
<dbReference type="PROSITE" id="PS51502">
    <property type="entry name" value="S_R_A_B_BARREL"/>
    <property type="match status" value="1"/>
</dbReference>
<dbReference type="OrthoDB" id="42919at2759"/>
<evidence type="ECO:0000259" key="2">
    <source>
        <dbReference type="PROSITE" id="PS51502"/>
    </source>
</evidence>
<proteinExistence type="predicted"/>
<keyword evidence="4" id="KW-1185">Reference proteome</keyword>
<dbReference type="SUPFAM" id="SSF54909">
    <property type="entry name" value="Dimeric alpha+beta barrel"/>
    <property type="match status" value="1"/>
</dbReference>
<dbReference type="InterPro" id="IPR044662">
    <property type="entry name" value="HS1/DABB1-like"/>
</dbReference>
<accession>A0A9N9L7Z1</accession>
<feature type="domain" description="Stress-response A/B barrel" evidence="2">
    <location>
        <begin position="16"/>
        <end position="113"/>
    </location>
</feature>
<gene>
    <name evidence="3" type="ORF">HYFRA_00001654</name>
</gene>
<protein>
    <recommendedName>
        <fullName evidence="2">Stress-response A/B barrel domain-containing protein</fullName>
    </recommendedName>
</protein>
<dbReference type="Pfam" id="PF07876">
    <property type="entry name" value="Dabb"/>
    <property type="match status" value="1"/>
</dbReference>
<comment type="subunit">
    <text evidence="1">Homodimer.</text>
</comment>
<dbReference type="Gene3D" id="3.30.70.100">
    <property type="match status" value="1"/>
</dbReference>
<dbReference type="AlphaFoldDB" id="A0A9N9L7Z1"/>
<dbReference type="PANTHER" id="PTHR33178">
    <property type="match status" value="1"/>
</dbReference>
<dbReference type="PANTHER" id="PTHR33178:SF17">
    <property type="entry name" value="STRESS-RESPONSE A_B BARREL DOMAIN-CONTAINING PROTEIN"/>
    <property type="match status" value="1"/>
</dbReference>
<sequence length="142" mass="16243">MEQNLNARNTSPNMTIIHIVLGKCKPDITQEQKNELVREIKSLKVQPCVKDGRLMGGPSLSTPEERNKGYEFAFVSYHENLAALENYQSTKEYHRITTTFVFPLTEDVCSFNFAVDPEDEYMCAFNPLPLLARDVLGKEQKQ</sequence>
<evidence type="ECO:0000313" key="3">
    <source>
        <dbReference type="EMBL" id="CAG8959748.1"/>
    </source>
</evidence>